<keyword evidence="4 6" id="KW-0472">Membrane</keyword>
<feature type="transmembrane region" description="Helical" evidence="6">
    <location>
        <begin position="377"/>
        <end position="397"/>
    </location>
</feature>
<gene>
    <name evidence="8" type="ORF">Ctob_010966</name>
</gene>
<dbReference type="GO" id="GO:0016020">
    <property type="term" value="C:membrane"/>
    <property type="evidence" value="ECO:0007669"/>
    <property type="project" value="UniProtKB-SubCell"/>
</dbReference>
<evidence type="ECO:0000313" key="8">
    <source>
        <dbReference type="EMBL" id="KOO28560.1"/>
    </source>
</evidence>
<dbReference type="PANTHER" id="PTHR10877:SF183">
    <property type="entry name" value="AT14535P-RELATED"/>
    <property type="match status" value="1"/>
</dbReference>
<dbReference type="Proteomes" id="UP000037460">
    <property type="component" value="Unassembled WGS sequence"/>
</dbReference>
<dbReference type="EMBL" id="JWZX01002552">
    <property type="protein sequence ID" value="KOO28560.1"/>
    <property type="molecule type" value="Genomic_DNA"/>
</dbReference>
<evidence type="ECO:0000256" key="1">
    <source>
        <dbReference type="ARBA" id="ARBA00004141"/>
    </source>
</evidence>
<dbReference type="AlphaFoldDB" id="A0A0M0JPZ4"/>
<evidence type="ECO:0000259" key="7">
    <source>
        <dbReference type="Pfam" id="PF08016"/>
    </source>
</evidence>
<feature type="transmembrane region" description="Helical" evidence="6">
    <location>
        <begin position="599"/>
        <end position="624"/>
    </location>
</feature>
<evidence type="ECO:0000256" key="3">
    <source>
        <dbReference type="ARBA" id="ARBA00022989"/>
    </source>
</evidence>
<dbReference type="Pfam" id="PF08016">
    <property type="entry name" value="PKD_channel"/>
    <property type="match status" value="1"/>
</dbReference>
<keyword evidence="9" id="KW-1185">Reference proteome</keyword>
<feature type="transmembrane region" description="Helical" evidence="6">
    <location>
        <begin position="312"/>
        <end position="331"/>
    </location>
</feature>
<feature type="compositionally biased region" description="Basic and acidic residues" evidence="5">
    <location>
        <begin position="712"/>
        <end position="726"/>
    </location>
</feature>
<proteinExistence type="predicted"/>
<keyword evidence="2 6" id="KW-0812">Transmembrane</keyword>
<feature type="transmembrane region" description="Helical" evidence="6">
    <location>
        <begin position="533"/>
        <end position="555"/>
    </location>
</feature>
<dbReference type="InterPro" id="IPR013122">
    <property type="entry name" value="PKD1_2_channel"/>
</dbReference>
<accession>A0A0M0JPZ4</accession>
<comment type="caution">
    <text evidence="8">The sequence shown here is derived from an EMBL/GenBank/DDBJ whole genome shotgun (WGS) entry which is preliminary data.</text>
</comment>
<reference evidence="9" key="1">
    <citation type="journal article" date="2015" name="PLoS Genet.">
        <title>Genome Sequence and Transcriptome Analyses of Chrysochromulina tobin: Metabolic Tools for Enhanced Algal Fitness in the Prominent Order Prymnesiales (Haptophyceae).</title>
        <authorList>
            <person name="Hovde B.T."/>
            <person name="Deodato C.R."/>
            <person name="Hunsperger H.M."/>
            <person name="Ryken S.A."/>
            <person name="Yost W."/>
            <person name="Jha R.K."/>
            <person name="Patterson J."/>
            <person name="Monnat R.J. Jr."/>
            <person name="Barlow S.B."/>
            <person name="Starkenburg S.R."/>
            <person name="Cattolico R.A."/>
        </authorList>
    </citation>
    <scope>NUCLEOTIDE SEQUENCE</scope>
    <source>
        <strain evidence="9">CCMP291</strain>
    </source>
</reference>
<evidence type="ECO:0000256" key="6">
    <source>
        <dbReference type="SAM" id="Phobius"/>
    </source>
</evidence>
<keyword evidence="3 6" id="KW-1133">Transmembrane helix</keyword>
<dbReference type="InterPro" id="IPR051223">
    <property type="entry name" value="Polycystin"/>
</dbReference>
<sequence length="743" mass="83109">MAEKFHNEHAIEALLHLSRTGASVSQEDERGLREAFKEILIEELARITSDAVASEPEYEVQVCRYLGLNEKRKESLELYCMASMEAWDESMEVSGELDKLKRRANDTNESMKYIDLDLPIIFLRRCTAEMVEEEADESQQRPSVAEALEKKAQQALADKKARCARLHLLREERLKEQRTERLRRSSMLFRGLGHLVLAGIWGSMLLVQSNTNGISSGFLMTTGVISALNTGFSYNRVTQTARTSSNKCDEDIVVNPQIGCLIAADISFVQSGGGTVKSDLKMGIACVESHDIQSTTDLDSLWSGEFLPLSSIGSWTAFTYFAAFCYGLLLVRRQVKMVMKSRSASKVKTQEAGGHEATQDEPLTMLAAFIKFLNGPYVLDTLCLVLLFTLFVLRLRYAAVTHALMTEQLQHRRTALESIGKLAEVTDVWDQVQALSNVTLREASLRSLKSSAGLGGVWIPSDALVSEKINATLLFDQEIPFVDMHPITALYEDITGVSSFILPLLVLKFFRYFQFQKPLQMRYNKYGRTLISVLIYVVFIVHFMLAFVFLGQIIFGPHLDAFASATQCFISLATLLVGNALTGAQLINLAHGMDAQMKIMAYTFIFLFIVLLCITAMSMLISVFHEAHGDSTVVIMREQQRRTKDAAKALEEKEILEQDGIEKGSGRQRPWPWEWSKKPDRTSLMDEDESDGRATVGFSLSTAPAPSFDAESAGRDAKTASKPEHEPEVEDEFASAEQIRINK</sequence>
<feature type="compositionally biased region" description="Basic and acidic residues" evidence="5">
    <location>
        <begin position="653"/>
        <end position="665"/>
    </location>
</feature>
<feature type="transmembrane region" description="Helical" evidence="6">
    <location>
        <begin position="561"/>
        <end position="587"/>
    </location>
</feature>
<evidence type="ECO:0000256" key="2">
    <source>
        <dbReference type="ARBA" id="ARBA00022692"/>
    </source>
</evidence>
<feature type="region of interest" description="Disordered" evidence="5">
    <location>
        <begin position="653"/>
        <end position="743"/>
    </location>
</feature>
<feature type="transmembrane region" description="Helical" evidence="6">
    <location>
        <begin position="187"/>
        <end position="207"/>
    </location>
</feature>
<protein>
    <recommendedName>
        <fullName evidence="7">Polycystin cation channel PKD1/PKD2 domain-containing protein</fullName>
    </recommendedName>
</protein>
<feature type="compositionally biased region" description="Basic and acidic residues" evidence="5">
    <location>
        <begin position="675"/>
        <end position="684"/>
    </location>
</feature>
<feature type="domain" description="Polycystin cation channel PKD1/PKD2" evidence="7">
    <location>
        <begin position="472"/>
        <end position="626"/>
    </location>
</feature>
<dbReference type="PANTHER" id="PTHR10877">
    <property type="entry name" value="POLYCYSTIN FAMILY MEMBER"/>
    <property type="match status" value="1"/>
</dbReference>
<organism evidence="8 9">
    <name type="scientific">Chrysochromulina tobinii</name>
    <dbReference type="NCBI Taxonomy" id="1460289"/>
    <lineage>
        <taxon>Eukaryota</taxon>
        <taxon>Haptista</taxon>
        <taxon>Haptophyta</taxon>
        <taxon>Prymnesiophyceae</taxon>
        <taxon>Prymnesiales</taxon>
        <taxon>Chrysochromulinaceae</taxon>
        <taxon>Chrysochromulina</taxon>
    </lineage>
</organism>
<comment type="subcellular location">
    <subcellularLocation>
        <location evidence="1">Membrane</location>
        <topology evidence="1">Multi-pass membrane protein</topology>
    </subcellularLocation>
</comment>
<feature type="transmembrane region" description="Helical" evidence="6">
    <location>
        <begin position="494"/>
        <end position="513"/>
    </location>
</feature>
<name>A0A0M0JPZ4_9EUKA</name>
<evidence type="ECO:0000313" key="9">
    <source>
        <dbReference type="Proteomes" id="UP000037460"/>
    </source>
</evidence>
<evidence type="ECO:0000256" key="5">
    <source>
        <dbReference type="SAM" id="MobiDB-lite"/>
    </source>
</evidence>
<evidence type="ECO:0000256" key="4">
    <source>
        <dbReference type="ARBA" id="ARBA00023136"/>
    </source>
</evidence>